<evidence type="ECO:0000256" key="1">
    <source>
        <dbReference type="SAM" id="MobiDB-lite"/>
    </source>
</evidence>
<feature type="compositionally biased region" description="Basic and acidic residues" evidence="1">
    <location>
        <begin position="380"/>
        <end position="397"/>
    </location>
</feature>
<reference evidence="2" key="1">
    <citation type="submission" date="2018-05" db="EMBL/GenBank/DDBJ databases">
        <title>Draft genome of Mucuna pruriens seed.</title>
        <authorList>
            <person name="Nnadi N.E."/>
            <person name="Vos R."/>
            <person name="Hasami M.H."/>
            <person name="Devisetty U.K."/>
            <person name="Aguiy J.C."/>
        </authorList>
    </citation>
    <scope>NUCLEOTIDE SEQUENCE [LARGE SCALE GENOMIC DNA]</scope>
    <source>
        <strain evidence="2">JCA_2017</strain>
    </source>
</reference>
<protein>
    <recommendedName>
        <fullName evidence="4">Integrase catalytic domain-containing protein</fullName>
    </recommendedName>
</protein>
<dbReference type="EMBL" id="QJKJ01008330">
    <property type="protein sequence ID" value="RDX80084.1"/>
    <property type="molecule type" value="Genomic_DNA"/>
</dbReference>
<keyword evidence="3" id="KW-1185">Reference proteome</keyword>
<evidence type="ECO:0000313" key="3">
    <source>
        <dbReference type="Proteomes" id="UP000257109"/>
    </source>
</evidence>
<dbReference type="OrthoDB" id="696017at2759"/>
<accession>A0A371FP28</accession>
<dbReference type="Gene3D" id="3.30.420.10">
    <property type="entry name" value="Ribonuclease H-like superfamily/Ribonuclease H"/>
    <property type="match status" value="1"/>
</dbReference>
<dbReference type="PANTHER" id="PTHR42648:SF32">
    <property type="entry name" value="RIBONUCLEASE H-LIKE DOMAIN, GAG-PRE-INTEGRASE DOMAIN PROTEIN-RELATED"/>
    <property type="match status" value="1"/>
</dbReference>
<dbReference type="InterPro" id="IPR012337">
    <property type="entry name" value="RNaseH-like_sf"/>
</dbReference>
<dbReference type="SUPFAM" id="SSF53098">
    <property type="entry name" value="Ribonuclease H-like"/>
    <property type="match status" value="1"/>
</dbReference>
<dbReference type="PANTHER" id="PTHR42648">
    <property type="entry name" value="TRANSPOSASE, PUTATIVE-RELATED"/>
    <property type="match status" value="1"/>
</dbReference>
<gene>
    <name evidence="2" type="ORF">CR513_39404</name>
</gene>
<dbReference type="Proteomes" id="UP000257109">
    <property type="component" value="Unassembled WGS sequence"/>
</dbReference>
<dbReference type="InterPro" id="IPR036397">
    <property type="entry name" value="RNaseH_sf"/>
</dbReference>
<feature type="non-terminal residue" evidence="2">
    <location>
        <position position="1"/>
    </location>
</feature>
<sequence length="397" mass="46141">MILKAIEIKGHAVHRPPLIKGPNNDHWKQRMIAFFDACHIDMWDVVENGNYIPTNKEGLKIPRSSWNEEQKTRYILNSKVRNFLMSTLIEPEFEKVHNCKSSKEINKEGGLGQRNWQLKGPPTKVPKLGHNIQRKGQQSGCQGCNFTWTFDTTDDRNGLRSEVNHQDFPIWRCSIINVPRPQAKERKMGYLEHKIVGVGRIGKHQSIEHNSINNLYKINLTDLTNQNGRGTKNLVIWRWVMFLAHKDESFKVFSIFYKHIQNEKGINIASIRSDHGQEFENENFQQTPQQNGVMERKNKSLQEMARTMLNDFNSPKYFWAQGRQPNISYFHSFRCDCFILNTKDSLGTFIGYSIVSKAYRVYNSKTLEAEKSIHTTSKKPLLDDEPKIDKAETSSRN</sequence>
<dbReference type="AlphaFoldDB" id="A0A371FP28"/>
<name>A0A371FP28_MUCPR</name>
<proteinExistence type="predicted"/>
<evidence type="ECO:0008006" key="4">
    <source>
        <dbReference type="Google" id="ProtNLM"/>
    </source>
</evidence>
<organism evidence="2 3">
    <name type="scientific">Mucuna pruriens</name>
    <name type="common">Velvet bean</name>
    <name type="synonym">Dolichos pruriens</name>
    <dbReference type="NCBI Taxonomy" id="157652"/>
    <lineage>
        <taxon>Eukaryota</taxon>
        <taxon>Viridiplantae</taxon>
        <taxon>Streptophyta</taxon>
        <taxon>Embryophyta</taxon>
        <taxon>Tracheophyta</taxon>
        <taxon>Spermatophyta</taxon>
        <taxon>Magnoliopsida</taxon>
        <taxon>eudicotyledons</taxon>
        <taxon>Gunneridae</taxon>
        <taxon>Pentapetalae</taxon>
        <taxon>rosids</taxon>
        <taxon>fabids</taxon>
        <taxon>Fabales</taxon>
        <taxon>Fabaceae</taxon>
        <taxon>Papilionoideae</taxon>
        <taxon>50 kb inversion clade</taxon>
        <taxon>NPAAA clade</taxon>
        <taxon>indigoferoid/millettioid clade</taxon>
        <taxon>Phaseoleae</taxon>
        <taxon>Mucuna</taxon>
    </lineage>
</organism>
<dbReference type="GO" id="GO:0003676">
    <property type="term" value="F:nucleic acid binding"/>
    <property type="evidence" value="ECO:0007669"/>
    <property type="project" value="InterPro"/>
</dbReference>
<evidence type="ECO:0000313" key="2">
    <source>
        <dbReference type="EMBL" id="RDX80084.1"/>
    </source>
</evidence>
<comment type="caution">
    <text evidence="2">The sequence shown here is derived from an EMBL/GenBank/DDBJ whole genome shotgun (WGS) entry which is preliminary data.</text>
</comment>
<feature type="region of interest" description="Disordered" evidence="1">
    <location>
        <begin position="373"/>
        <end position="397"/>
    </location>
</feature>
<dbReference type="InterPro" id="IPR039537">
    <property type="entry name" value="Retrotran_Ty1/copia-like"/>
</dbReference>